<sequence length="59" mass="5512">MLSIMVAGSVCDVVPTGVAVYGEALQAAVETEGSAAVSAVASLLDSVGGGALTGDAGDT</sequence>
<dbReference type="AlphaFoldDB" id="U1QDK8"/>
<gene>
    <name evidence="1" type="ORF">HMPREF1549_01253</name>
</gene>
<dbReference type="HOGENOM" id="CLU_2949821_0_0_11"/>
<dbReference type="Proteomes" id="UP000016498">
    <property type="component" value="Unassembled WGS sequence"/>
</dbReference>
<proteinExistence type="predicted"/>
<reference evidence="1 2" key="1">
    <citation type="submission" date="2013-06" db="EMBL/GenBank/DDBJ databases">
        <authorList>
            <person name="Weinstock G."/>
            <person name="Sodergren E."/>
            <person name="Lobos E.A."/>
            <person name="Fulton L."/>
            <person name="Fulton R."/>
            <person name="Courtney L."/>
            <person name="Fronick C."/>
            <person name="O'Laughlin M."/>
            <person name="Godfrey J."/>
            <person name="Wilson R.M."/>
            <person name="Miner T."/>
            <person name="Farmer C."/>
            <person name="Delehaunty K."/>
            <person name="Cordes M."/>
            <person name="Minx P."/>
            <person name="Tomlinson C."/>
            <person name="Chen J."/>
            <person name="Wollam A."/>
            <person name="Pepin K.H."/>
            <person name="Bhonagiri V."/>
            <person name="Zhang X."/>
            <person name="Warren W."/>
            <person name="Mitreva M."/>
            <person name="Mardis E.R."/>
            <person name="Wilson R.K."/>
        </authorList>
    </citation>
    <scope>NUCLEOTIDE SEQUENCE [LARGE SCALE GENOMIC DNA]</scope>
    <source>
        <strain evidence="1 2">F0510</strain>
    </source>
</reference>
<evidence type="ECO:0000313" key="2">
    <source>
        <dbReference type="Proteomes" id="UP000016498"/>
    </source>
</evidence>
<dbReference type="EMBL" id="AWSD01000118">
    <property type="protein sequence ID" value="ERH20401.1"/>
    <property type="molecule type" value="Genomic_DNA"/>
</dbReference>
<name>U1QDK8_9ACTO</name>
<organism evidence="1 2">
    <name type="scientific">Actinomyces johnsonii F0510</name>
    <dbReference type="NCBI Taxonomy" id="1227262"/>
    <lineage>
        <taxon>Bacteria</taxon>
        <taxon>Bacillati</taxon>
        <taxon>Actinomycetota</taxon>
        <taxon>Actinomycetes</taxon>
        <taxon>Actinomycetales</taxon>
        <taxon>Actinomycetaceae</taxon>
        <taxon>Actinomyces</taxon>
    </lineage>
</organism>
<comment type="caution">
    <text evidence="1">The sequence shown here is derived from an EMBL/GenBank/DDBJ whole genome shotgun (WGS) entry which is preliminary data.</text>
</comment>
<evidence type="ECO:0000313" key="1">
    <source>
        <dbReference type="EMBL" id="ERH20401.1"/>
    </source>
</evidence>
<protein>
    <submittedName>
        <fullName evidence="1">Uncharacterized protein</fullName>
    </submittedName>
</protein>
<accession>U1QDK8</accession>